<name>A0A1I5V3D9_9BACT</name>
<dbReference type="STRING" id="1079859.SAMN04515674_108182"/>
<dbReference type="Proteomes" id="UP000199306">
    <property type="component" value="Unassembled WGS sequence"/>
</dbReference>
<accession>A0A1I5V3D9</accession>
<gene>
    <name evidence="1" type="ORF">SAMN04515674_108182</name>
</gene>
<reference evidence="1 2" key="1">
    <citation type="submission" date="2016-10" db="EMBL/GenBank/DDBJ databases">
        <authorList>
            <person name="de Groot N.N."/>
        </authorList>
    </citation>
    <scope>NUCLEOTIDE SEQUENCE [LARGE SCALE GENOMIC DNA]</scope>
    <source>
        <strain evidence="2">E92,LMG 26720,CCM 7988</strain>
    </source>
</reference>
<dbReference type="EMBL" id="FOXH01000008">
    <property type="protein sequence ID" value="SFQ02064.1"/>
    <property type="molecule type" value="Genomic_DNA"/>
</dbReference>
<keyword evidence="2" id="KW-1185">Reference proteome</keyword>
<protein>
    <submittedName>
        <fullName evidence="1">Uncharacterized protein</fullName>
    </submittedName>
</protein>
<evidence type="ECO:0000313" key="1">
    <source>
        <dbReference type="EMBL" id="SFQ02064.1"/>
    </source>
</evidence>
<dbReference type="AlphaFoldDB" id="A0A1I5V3D9"/>
<sequence length="38" mass="4591">MIKQVNKNKPFLIMPLKNKTIEFHKIVNVSECFWEDVK</sequence>
<evidence type="ECO:0000313" key="2">
    <source>
        <dbReference type="Proteomes" id="UP000199306"/>
    </source>
</evidence>
<organism evidence="1 2">
    <name type="scientific">Pseudarcicella hirudinis</name>
    <dbReference type="NCBI Taxonomy" id="1079859"/>
    <lineage>
        <taxon>Bacteria</taxon>
        <taxon>Pseudomonadati</taxon>
        <taxon>Bacteroidota</taxon>
        <taxon>Cytophagia</taxon>
        <taxon>Cytophagales</taxon>
        <taxon>Flectobacillaceae</taxon>
        <taxon>Pseudarcicella</taxon>
    </lineage>
</organism>
<proteinExistence type="predicted"/>